<keyword evidence="3" id="KW-1185">Reference proteome</keyword>
<keyword evidence="1" id="KW-0472">Membrane</keyword>
<dbReference type="Pfam" id="PF07963">
    <property type="entry name" value="N_methyl"/>
    <property type="match status" value="1"/>
</dbReference>
<reference evidence="2 3" key="1">
    <citation type="submission" date="2013-12" db="EMBL/GenBank/DDBJ databases">
        <authorList>
            <consortium name="DOE Joint Genome Institute"/>
            <person name="Smidt H."/>
            <person name="Huntemann M."/>
            <person name="Han J."/>
            <person name="Chen A."/>
            <person name="Kyrpides N."/>
            <person name="Mavromatis K."/>
            <person name="Markowitz V."/>
            <person name="Palaniappan K."/>
            <person name="Ivanova N."/>
            <person name="Schaumberg A."/>
            <person name="Pati A."/>
            <person name="Liolios K."/>
            <person name="Nordberg H.P."/>
            <person name="Cantor M.N."/>
            <person name="Hua S.X."/>
            <person name="Woyke T."/>
        </authorList>
    </citation>
    <scope>NUCLEOTIDE SEQUENCE [LARGE SCALE GENOMIC DNA]</scope>
    <source>
        <strain evidence="3">DSM 15288</strain>
    </source>
</reference>
<keyword evidence="1" id="KW-0812">Transmembrane</keyword>
<dbReference type="AlphaFoldDB" id="W0EHT7"/>
<evidence type="ECO:0000256" key="1">
    <source>
        <dbReference type="SAM" id="Phobius"/>
    </source>
</evidence>
<dbReference type="HOGENOM" id="CLU_2069289_0_0_9"/>
<dbReference type="RefSeq" id="WP_006716026.1">
    <property type="nucleotide sequence ID" value="NZ_CP007032.1"/>
</dbReference>
<accession>W0EHT7</accession>
<name>W0EHT7_9FIRM</name>
<organism evidence="2 3">
    <name type="scientific">Desulfitobacterium metallireducens DSM 15288</name>
    <dbReference type="NCBI Taxonomy" id="871968"/>
    <lineage>
        <taxon>Bacteria</taxon>
        <taxon>Bacillati</taxon>
        <taxon>Bacillota</taxon>
        <taxon>Clostridia</taxon>
        <taxon>Eubacteriales</taxon>
        <taxon>Desulfitobacteriaceae</taxon>
        <taxon>Desulfitobacterium</taxon>
    </lineage>
</organism>
<dbReference type="EMBL" id="CP007032">
    <property type="protein sequence ID" value="AHF08636.1"/>
    <property type="molecule type" value="Genomic_DNA"/>
</dbReference>
<evidence type="ECO:0008006" key="4">
    <source>
        <dbReference type="Google" id="ProtNLM"/>
    </source>
</evidence>
<evidence type="ECO:0000313" key="2">
    <source>
        <dbReference type="EMBL" id="AHF08636.1"/>
    </source>
</evidence>
<protein>
    <recommendedName>
        <fullName evidence="4">N-terminal cleavage protein</fullName>
    </recommendedName>
</protein>
<dbReference type="STRING" id="871968.DESME_10640"/>
<keyword evidence="1" id="KW-1133">Transmembrane helix</keyword>
<feature type="transmembrane region" description="Helical" evidence="1">
    <location>
        <begin position="12"/>
        <end position="33"/>
    </location>
</feature>
<gene>
    <name evidence="2" type="ORF">DESME_10640</name>
</gene>
<dbReference type="KEGG" id="dmt:DESME_10640"/>
<sequence length="114" mass="12756">MGKDKGMTLLEVVLALTILMIGTGFIFSGYKYVFKYKTQHEIRQQMFFIAAGQMEYYLEQGSVISTPVEGINVESAVSDLTPNDYLETVTITVNSSKPEIDNVVLKTLRVRAIP</sequence>
<proteinExistence type="predicted"/>
<evidence type="ECO:0000313" key="3">
    <source>
        <dbReference type="Proteomes" id="UP000010847"/>
    </source>
</evidence>
<dbReference type="OrthoDB" id="1799220at2"/>
<dbReference type="InterPro" id="IPR012902">
    <property type="entry name" value="N_methyl_site"/>
</dbReference>
<dbReference type="Proteomes" id="UP000010847">
    <property type="component" value="Chromosome"/>
</dbReference>